<keyword evidence="3" id="KW-1133">Transmembrane helix</keyword>
<feature type="transmembrane region" description="Helical" evidence="3">
    <location>
        <begin position="441"/>
        <end position="466"/>
    </location>
</feature>
<feature type="transmembrane region" description="Helical" evidence="3">
    <location>
        <begin position="342"/>
        <end position="362"/>
    </location>
</feature>
<feature type="transmembrane region" description="Helical" evidence="3">
    <location>
        <begin position="263"/>
        <end position="281"/>
    </location>
</feature>
<keyword evidence="5" id="KW-1185">Reference proteome</keyword>
<dbReference type="Pfam" id="PF13347">
    <property type="entry name" value="MFS_2"/>
    <property type="match status" value="1"/>
</dbReference>
<feature type="transmembrane region" description="Helical" evidence="3">
    <location>
        <begin position="230"/>
        <end position="251"/>
    </location>
</feature>
<evidence type="ECO:0000256" key="1">
    <source>
        <dbReference type="ARBA" id="ARBA00009617"/>
    </source>
</evidence>
<comment type="similarity">
    <text evidence="1">Belongs to the sodium:galactoside symporter (TC 2.A.2) family.</text>
</comment>
<dbReference type="SUPFAM" id="SSF103473">
    <property type="entry name" value="MFS general substrate transporter"/>
    <property type="match status" value="1"/>
</dbReference>
<dbReference type="InterPro" id="IPR039672">
    <property type="entry name" value="MFS_2"/>
</dbReference>
<feature type="transmembrane region" description="Helical" evidence="3">
    <location>
        <begin position="486"/>
        <end position="506"/>
    </location>
</feature>
<dbReference type="AlphaFoldDB" id="A0A4Q1C4Y4"/>
<keyword evidence="3" id="KW-0812">Transmembrane</keyword>
<keyword evidence="3" id="KW-0472">Membrane</keyword>
<evidence type="ECO:0000256" key="2">
    <source>
        <dbReference type="SAM" id="MobiDB-lite"/>
    </source>
</evidence>
<dbReference type="InterPro" id="IPR001927">
    <property type="entry name" value="Na/Gal_symport"/>
</dbReference>
<dbReference type="GO" id="GO:0008643">
    <property type="term" value="P:carbohydrate transport"/>
    <property type="evidence" value="ECO:0007669"/>
    <property type="project" value="InterPro"/>
</dbReference>
<sequence>MWKLWSGRRPAPCNRPTALRPCACTCGSNRPASSSCCSTLPEAVFSVRSPSGPDNLPTPTHLAVTAPSPSPSAGPTIPSGPALRLPEKIGYACGDVASVLYYRTVALFLPIFYTDVFGITPAAFALMLLVTRAWDVANDPMMGMIADRTQTPHGKFRPWLRWMALPWVVCGVAMFTVPDLGPTGKLIYAYVTFTLYQMVYTAVNIPYGAMLGVISPNPADRTVLASFRFYGAYTGDLVVKGSMLFLIAYLGAGDEAAGYQRTVLLYGLLSAGLFLVTFHTTRERVLPPPGQQMNIRQDLAELVRNGPWLVVCGLGVFKLLWISIRDGATLYFFKYFVTDWQVWTTPFLILTTVATLAGVACTRPITDLLGGKRRAFIMVNFAVALVSLGYFFVGPADIGLIIGIGVLSSFLGGPLLPLFWSMIADTADYGEWKNGRRITGLTFSAGTFSHKAGAALGGAAAAFVLGLSGYEANVAQSEEALGGIRLLMGVVPAAMGALTALFGLFYPIDGRMEKQMEAELAARRREQTAT</sequence>
<evidence type="ECO:0000256" key="3">
    <source>
        <dbReference type="SAM" id="Phobius"/>
    </source>
</evidence>
<name>A0A4Q1C4Y4_9BACT</name>
<dbReference type="Gene3D" id="1.20.1250.20">
    <property type="entry name" value="MFS general substrate transporter like domains"/>
    <property type="match status" value="1"/>
</dbReference>
<dbReference type="PANTHER" id="PTHR11328:SF24">
    <property type="entry name" value="MAJOR FACILITATOR SUPERFAMILY (MFS) PROFILE DOMAIN-CONTAINING PROTEIN"/>
    <property type="match status" value="1"/>
</dbReference>
<reference evidence="4 5" key="1">
    <citation type="submission" date="2019-01" db="EMBL/GenBank/DDBJ databases">
        <title>Lacunisphaera sp. strain TWA-58.</title>
        <authorList>
            <person name="Chen W.-M."/>
        </authorList>
    </citation>
    <scope>NUCLEOTIDE SEQUENCE [LARGE SCALE GENOMIC DNA]</scope>
    <source>
        <strain evidence="4 5">TWA-58</strain>
    </source>
</reference>
<dbReference type="GO" id="GO:0006814">
    <property type="term" value="P:sodium ion transport"/>
    <property type="evidence" value="ECO:0007669"/>
    <property type="project" value="InterPro"/>
</dbReference>
<evidence type="ECO:0000313" key="5">
    <source>
        <dbReference type="Proteomes" id="UP000290218"/>
    </source>
</evidence>
<organism evidence="4 5">
    <name type="scientific">Oleiharenicola lentus</name>
    <dbReference type="NCBI Taxonomy" id="2508720"/>
    <lineage>
        <taxon>Bacteria</taxon>
        <taxon>Pseudomonadati</taxon>
        <taxon>Verrucomicrobiota</taxon>
        <taxon>Opitutia</taxon>
        <taxon>Opitutales</taxon>
        <taxon>Opitutaceae</taxon>
        <taxon>Oleiharenicola</taxon>
    </lineage>
</organism>
<feature type="transmembrane region" description="Helical" evidence="3">
    <location>
        <begin position="302"/>
        <end position="322"/>
    </location>
</feature>
<protein>
    <submittedName>
        <fullName evidence="4">MFS transporter</fullName>
    </submittedName>
</protein>
<proteinExistence type="inferred from homology"/>
<feature type="transmembrane region" description="Helical" evidence="3">
    <location>
        <begin position="187"/>
        <end position="209"/>
    </location>
</feature>
<dbReference type="CDD" id="cd17332">
    <property type="entry name" value="MFS_MelB_like"/>
    <property type="match status" value="1"/>
</dbReference>
<dbReference type="GO" id="GO:0015293">
    <property type="term" value="F:symporter activity"/>
    <property type="evidence" value="ECO:0007669"/>
    <property type="project" value="InterPro"/>
</dbReference>
<accession>A0A4Q1C4Y4</accession>
<dbReference type="NCBIfam" id="TIGR00792">
    <property type="entry name" value="gph"/>
    <property type="match status" value="1"/>
</dbReference>
<dbReference type="OrthoDB" id="9762557at2"/>
<feature type="compositionally biased region" description="Low complexity" evidence="2">
    <location>
        <begin position="63"/>
        <end position="79"/>
    </location>
</feature>
<dbReference type="Proteomes" id="UP000290218">
    <property type="component" value="Unassembled WGS sequence"/>
</dbReference>
<dbReference type="InterPro" id="IPR036259">
    <property type="entry name" value="MFS_trans_sf"/>
</dbReference>
<evidence type="ECO:0000313" key="4">
    <source>
        <dbReference type="EMBL" id="RXK53363.1"/>
    </source>
</evidence>
<dbReference type="GO" id="GO:0005886">
    <property type="term" value="C:plasma membrane"/>
    <property type="evidence" value="ECO:0007669"/>
    <property type="project" value="TreeGrafter"/>
</dbReference>
<feature type="region of interest" description="Disordered" evidence="2">
    <location>
        <begin position="56"/>
        <end position="79"/>
    </location>
</feature>
<comment type="caution">
    <text evidence="4">The sequence shown here is derived from an EMBL/GenBank/DDBJ whole genome shotgun (WGS) entry which is preliminary data.</text>
</comment>
<dbReference type="EMBL" id="SDHX01000002">
    <property type="protein sequence ID" value="RXK53363.1"/>
    <property type="molecule type" value="Genomic_DNA"/>
</dbReference>
<dbReference type="PANTHER" id="PTHR11328">
    <property type="entry name" value="MAJOR FACILITATOR SUPERFAMILY DOMAIN-CONTAINING PROTEIN"/>
    <property type="match status" value="1"/>
</dbReference>
<feature type="transmembrane region" description="Helical" evidence="3">
    <location>
        <begin position="398"/>
        <end position="420"/>
    </location>
</feature>
<feature type="transmembrane region" description="Helical" evidence="3">
    <location>
        <begin position="374"/>
        <end position="392"/>
    </location>
</feature>
<gene>
    <name evidence="4" type="ORF">ESB00_16855</name>
</gene>
<feature type="transmembrane region" description="Helical" evidence="3">
    <location>
        <begin position="158"/>
        <end position="175"/>
    </location>
</feature>
<feature type="transmembrane region" description="Helical" evidence="3">
    <location>
        <begin position="119"/>
        <end position="137"/>
    </location>
</feature>